<reference evidence="3 4" key="1">
    <citation type="submission" date="2016-10" db="EMBL/GenBank/DDBJ databases">
        <authorList>
            <person name="de Groot N.N."/>
        </authorList>
    </citation>
    <scope>NUCLEOTIDE SEQUENCE [LARGE SCALE GENOMIC DNA]</scope>
    <source>
        <strain evidence="3 4">DSM 23042</strain>
    </source>
</reference>
<evidence type="ECO:0000313" key="4">
    <source>
        <dbReference type="Proteomes" id="UP000198885"/>
    </source>
</evidence>
<dbReference type="InterPro" id="IPR047589">
    <property type="entry name" value="DUF11_rpt"/>
</dbReference>
<keyword evidence="4" id="KW-1185">Reference proteome</keyword>
<organism evidence="3 4">
    <name type="scientific">Tranquillimonas rosea</name>
    <dbReference type="NCBI Taxonomy" id="641238"/>
    <lineage>
        <taxon>Bacteria</taxon>
        <taxon>Pseudomonadati</taxon>
        <taxon>Pseudomonadota</taxon>
        <taxon>Alphaproteobacteria</taxon>
        <taxon>Rhodobacterales</taxon>
        <taxon>Roseobacteraceae</taxon>
        <taxon>Tranquillimonas</taxon>
    </lineage>
</organism>
<feature type="signal peptide" evidence="1">
    <location>
        <begin position="1"/>
        <end position="25"/>
    </location>
</feature>
<dbReference type="NCBIfam" id="TIGR01451">
    <property type="entry name" value="B_ant_repeat"/>
    <property type="match status" value="1"/>
</dbReference>
<evidence type="ECO:0000256" key="1">
    <source>
        <dbReference type="SAM" id="SignalP"/>
    </source>
</evidence>
<keyword evidence="1" id="KW-0732">Signal</keyword>
<dbReference type="Proteomes" id="UP000198885">
    <property type="component" value="Unassembled WGS sequence"/>
</dbReference>
<protein>
    <submittedName>
        <fullName evidence="3">Conserved repeat domain-containing protein</fullName>
    </submittedName>
</protein>
<feature type="chain" id="PRO_5011783863" evidence="1">
    <location>
        <begin position="26"/>
        <end position="343"/>
    </location>
</feature>
<accession>A0A1H9SPN9</accession>
<dbReference type="RefSeq" id="WP_143071497.1">
    <property type="nucleotide sequence ID" value="NZ_FOGU01000003.1"/>
</dbReference>
<evidence type="ECO:0000259" key="2">
    <source>
        <dbReference type="Pfam" id="PF01345"/>
    </source>
</evidence>
<name>A0A1H9SPN9_9RHOB</name>
<dbReference type="OrthoDB" id="7857480at2"/>
<evidence type="ECO:0000313" key="3">
    <source>
        <dbReference type="EMBL" id="SER86936.1"/>
    </source>
</evidence>
<dbReference type="InterPro" id="IPR001434">
    <property type="entry name" value="OmcB-like_DUF11"/>
</dbReference>
<gene>
    <name evidence="3" type="ORF">SAMN04490244_103325</name>
</gene>
<proteinExistence type="predicted"/>
<sequence>MHIRAARRSLICAVSTLAFAGGAHAAGTAPGTSVSSSVSISYSSGGTTITQDDAASVEFVVDRKVDFSFQGQEAGDAVLAEQGADGQTMVYRLENEGNDASGYDIDVAASGDIGLSFDAAGDGAPGSYSVYVGDAPEVAAEDALYDISGTTNLGDLDADAVRFVKVVAHIPSDVADGATDTFDVTATALDAGTDTVTTEVTGQGLQGVDTIFTDPGEDGLELQSERYVVQAPQLTASKSAAVISENLSNDFDCGSDPADSGAEAAVPGACVEYTISVSNGEEASTDAVNVTVTDELPDGITYAGTAANVGFDSVTEAGGTVTGELGALAPGATASVRIRAVVD</sequence>
<dbReference type="EMBL" id="FOGU01000003">
    <property type="protein sequence ID" value="SER86936.1"/>
    <property type="molecule type" value="Genomic_DNA"/>
</dbReference>
<dbReference type="AlphaFoldDB" id="A0A1H9SPN9"/>
<dbReference type="Pfam" id="PF01345">
    <property type="entry name" value="DUF11"/>
    <property type="match status" value="1"/>
</dbReference>
<feature type="domain" description="DUF11" evidence="2">
    <location>
        <begin position="264"/>
        <end position="342"/>
    </location>
</feature>
<dbReference type="STRING" id="641238.SAMN04490244_103325"/>